<dbReference type="InterPro" id="IPR036875">
    <property type="entry name" value="Znf_CCHC_sf"/>
</dbReference>
<name>A0A8R1EFU5_CAEJA</name>
<dbReference type="InterPro" id="IPR050951">
    <property type="entry name" value="Retrovirus_Pol_polyprotein"/>
</dbReference>
<dbReference type="InterPro" id="IPR043128">
    <property type="entry name" value="Rev_trsase/Diguanyl_cyclase"/>
</dbReference>
<evidence type="ECO:0000259" key="3">
    <source>
        <dbReference type="PROSITE" id="PS50158"/>
    </source>
</evidence>
<dbReference type="GO" id="GO:0003676">
    <property type="term" value="F:nucleic acid binding"/>
    <property type="evidence" value="ECO:0007669"/>
    <property type="project" value="InterPro"/>
</dbReference>
<dbReference type="InterPro" id="IPR001878">
    <property type="entry name" value="Znf_CCHC"/>
</dbReference>
<dbReference type="GO" id="GO:0008270">
    <property type="term" value="F:zinc ion binding"/>
    <property type="evidence" value="ECO:0007669"/>
    <property type="project" value="UniProtKB-KW"/>
</dbReference>
<proteinExistence type="predicted"/>
<evidence type="ECO:0000313" key="5">
    <source>
        <dbReference type="EnsemblMetazoa" id="CJA35984.1"/>
    </source>
</evidence>
<dbReference type="PANTHER" id="PTHR37984">
    <property type="entry name" value="PROTEIN CBG26694"/>
    <property type="match status" value="1"/>
</dbReference>
<dbReference type="GO" id="GO:0019899">
    <property type="term" value="F:enzyme binding"/>
    <property type="evidence" value="ECO:0007669"/>
    <property type="project" value="UniProtKB-ARBA"/>
</dbReference>
<dbReference type="PANTHER" id="PTHR37984:SF5">
    <property type="entry name" value="PROTEIN NYNRIN-LIKE"/>
    <property type="match status" value="1"/>
</dbReference>
<keyword evidence="6" id="KW-1185">Reference proteome</keyword>
<dbReference type="PROSITE" id="PS50158">
    <property type="entry name" value="ZF_CCHC"/>
    <property type="match status" value="1"/>
</dbReference>
<dbReference type="InterPro" id="IPR000477">
    <property type="entry name" value="RT_dom"/>
</dbReference>
<keyword evidence="1" id="KW-0863">Zinc-finger</keyword>
<dbReference type="PROSITE" id="PS50878">
    <property type="entry name" value="RT_POL"/>
    <property type="match status" value="1"/>
</dbReference>
<dbReference type="Proteomes" id="UP000005237">
    <property type="component" value="Unassembled WGS sequence"/>
</dbReference>
<dbReference type="EnsemblMetazoa" id="CJA35984.1">
    <property type="protein sequence ID" value="CJA35984.1"/>
    <property type="gene ID" value="WBGene00211831"/>
</dbReference>
<evidence type="ECO:0000256" key="2">
    <source>
        <dbReference type="SAM" id="MobiDB-lite"/>
    </source>
</evidence>
<protein>
    <recommendedName>
        <fullName evidence="7">CCHC-type domain-containing protein</fullName>
    </recommendedName>
</protein>
<sequence>MTRMVVRWEMAFQQYRGLSSENTKSKLRTTRVPPALPPLNTWNPGALPPVTKVRSNAPEQKWRTGNPIQSDSLKTCDVRQCAECHSVGFHHPDCPKAPGAQKFHKEVTCFRCSEKGHIAPNCPNQPQKGQQAAEFPNDSKVDAIEDNEKLVIPVEEDKPLIKIEQSRIGSAEVNLMWDSVVLVKKKDGSVRMCIDYRKVNKVVRNNAHPLPHIEATLQSLSGKKIFTTLDLLAGY</sequence>
<evidence type="ECO:0008006" key="7">
    <source>
        <dbReference type="Google" id="ProtNLM"/>
    </source>
</evidence>
<dbReference type="SMART" id="SM00343">
    <property type="entry name" value="ZnF_C2HC"/>
    <property type="match status" value="1"/>
</dbReference>
<dbReference type="Gene3D" id="3.30.70.270">
    <property type="match status" value="1"/>
</dbReference>
<dbReference type="InterPro" id="IPR043502">
    <property type="entry name" value="DNA/RNA_pol_sf"/>
</dbReference>
<evidence type="ECO:0000313" key="6">
    <source>
        <dbReference type="Proteomes" id="UP000005237"/>
    </source>
</evidence>
<evidence type="ECO:0000256" key="1">
    <source>
        <dbReference type="PROSITE-ProRule" id="PRU00047"/>
    </source>
</evidence>
<accession>A0A8R1EFU5</accession>
<dbReference type="SUPFAM" id="SSF56672">
    <property type="entry name" value="DNA/RNA polymerases"/>
    <property type="match status" value="1"/>
</dbReference>
<dbReference type="Gene3D" id="3.10.10.10">
    <property type="entry name" value="HIV Type 1 Reverse Transcriptase, subunit A, domain 1"/>
    <property type="match status" value="1"/>
</dbReference>
<dbReference type="SUPFAM" id="SSF57756">
    <property type="entry name" value="Retrovirus zinc finger-like domains"/>
    <property type="match status" value="1"/>
</dbReference>
<reference evidence="6" key="1">
    <citation type="submission" date="2010-08" db="EMBL/GenBank/DDBJ databases">
        <authorList>
            <consortium name="Caenorhabditis japonica Sequencing Consortium"/>
            <person name="Wilson R.K."/>
        </authorList>
    </citation>
    <scope>NUCLEOTIDE SEQUENCE [LARGE SCALE GENOMIC DNA]</scope>
    <source>
        <strain evidence="6">DF5081</strain>
    </source>
</reference>
<feature type="region of interest" description="Disordered" evidence="2">
    <location>
        <begin position="22"/>
        <end position="49"/>
    </location>
</feature>
<feature type="domain" description="CCHC-type" evidence="3">
    <location>
        <begin position="109"/>
        <end position="124"/>
    </location>
</feature>
<dbReference type="AlphaFoldDB" id="A0A8R1EFU5"/>
<dbReference type="Pfam" id="PF00098">
    <property type="entry name" value="zf-CCHC"/>
    <property type="match status" value="1"/>
</dbReference>
<keyword evidence="1" id="KW-0862">Zinc</keyword>
<organism evidence="5 6">
    <name type="scientific">Caenorhabditis japonica</name>
    <dbReference type="NCBI Taxonomy" id="281687"/>
    <lineage>
        <taxon>Eukaryota</taxon>
        <taxon>Metazoa</taxon>
        <taxon>Ecdysozoa</taxon>
        <taxon>Nematoda</taxon>
        <taxon>Chromadorea</taxon>
        <taxon>Rhabditida</taxon>
        <taxon>Rhabditina</taxon>
        <taxon>Rhabditomorpha</taxon>
        <taxon>Rhabditoidea</taxon>
        <taxon>Rhabditidae</taxon>
        <taxon>Peloderinae</taxon>
        <taxon>Caenorhabditis</taxon>
    </lineage>
</organism>
<feature type="domain" description="Reverse transcriptase" evidence="4">
    <location>
        <begin position="164"/>
        <end position="235"/>
    </location>
</feature>
<dbReference type="Gene3D" id="4.10.60.10">
    <property type="entry name" value="Zinc finger, CCHC-type"/>
    <property type="match status" value="1"/>
</dbReference>
<reference evidence="5" key="2">
    <citation type="submission" date="2022-06" db="UniProtKB">
        <authorList>
            <consortium name="EnsemblMetazoa"/>
        </authorList>
    </citation>
    <scope>IDENTIFICATION</scope>
    <source>
        <strain evidence="5">DF5081</strain>
    </source>
</reference>
<dbReference type="GO" id="GO:0005737">
    <property type="term" value="C:cytoplasm"/>
    <property type="evidence" value="ECO:0007669"/>
    <property type="project" value="UniProtKB-ARBA"/>
</dbReference>
<keyword evidence="1" id="KW-0479">Metal-binding</keyword>
<evidence type="ECO:0000259" key="4">
    <source>
        <dbReference type="PROSITE" id="PS50878"/>
    </source>
</evidence>